<gene>
    <name evidence="1" type="ORF">NB703_002147</name>
</gene>
<reference evidence="1" key="1">
    <citation type="submission" date="2022-06" db="EMBL/GenBank/DDBJ databases">
        <title>Dynamics of rice microbiomes reveals core vertical transmitted seed endophytes.</title>
        <authorList>
            <person name="Liao K."/>
            <person name="Zhang X."/>
        </authorList>
    </citation>
    <scope>NUCLEOTIDE SEQUENCE</scope>
    <source>
        <strain evidence="1">JT1-17</strain>
    </source>
</reference>
<sequence length="33" mass="3867">MHNASDEQSAELYRIYQDSGSRLKLAKKETSFY</sequence>
<dbReference type="AlphaFoldDB" id="A0AAJ1FR86"/>
<dbReference type="Proteomes" id="UP001208888">
    <property type="component" value="Unassembled WGS sequence"/>
</dbReference>
<name>A0AAJ1FR86_PANAN</name>
<dbReference type="EMBL" id="JANFVX010000006">
    <property type="protein sequence ID" value="MCW0344054.1"/>
    <property type="molecule type" value="Genomic_DNA"/>
</dbReference>
<comment type="caution">
    <text evidence="1">The sequence shown here is derived from an EMBL/GenBank/DDBJ whole genome shotgun (WGS) entry which is preliminary data.</text>
</comment>
<evidence type="ECO:0000313" key="1">
    <source>
        <dbReference type="EMBL" id="MCW0344054.1"/>
    </source>
</evidence>
<accession>A0AAJ1FR86</accession>
<evidence type="ECO:0000313" key="2">
    <source>
        <dbReference type="Proteomes" id="UP001208888"/>
    </source>
</evidence>
<protein>
    <submittedName>
        <fullName evidence="1">Uncharacterized protein</fullName>
    </submittedName>
</protein>
<organism evidence="1 2">
    <name type="scientific">Pantoea ananas</name>
    <name type="common">Erwinia uredovora</name>
    <dbReference type="NCBI Taxonomy" id="553"/>
    <lineage>
        <taxon>Bacteria</taxon>
        <taxon>Pseudomonadati</taxon>
        <taxon>Pseudomonadota</taxon>
        <taxon>Gammaproteobacteria</taxon>
        <taxon>Enterobacterales</taxon>
        <taxon>Erwiniaceae</taxon>
        <taxon>Pantoea</taxon>
    </lineage>
</organism>
<proteinExistence type="predicted"/>